<keyword evidence="3" id="KW-1185">Reference proteome</keyword>
<reference evidence="2" key="1">
    <citation type="journal article" date="2021" name="Mol. Plant Microbe Interact.">
        <title>Complete Genome Sequence of the Plant-Pathogenic Fungus Colletotrichum lupini.</title>
        <authorList>
            <person name="Baroncelli R."/>
            <person name="Pensec F."/>
            <person name="Da Lio D."/>
            <person name="Boufleur T."/>
            <person name="Vicente I."/>
            <person name="Sarrocco S."/>
            <person name="Picot A."/>
            <person name="Baraldi E."/>
            <person name="Sukno S."/>
            <person name="Thon M."/>
            <person name="Le Floch G."/>
        </authorList>
    </citation>
    <scope>NUCLEOTIDE SEQUENCE</scope>
    <source>
        <strain evidence="2">IMI 504893</strain>
    </source>
</reference>
<accession>A0A9Q8T2L7</accession>
<dbReference type="EMBL" id="CP019478">
    <property type="protein sequence ID" value="UQC87137.1"/>
    <property type="molecule type" value="Genomic_DNA"/>
</dbReference>
<gene>
    <name evidence="2" type="ORF">CLUP02_12638</name>
</gene>
<evidence type="ECO:0000313" key="2">
    <source>
        <dbReference type="EMBL" id="UQC87137.1"/>
    </source>
</evidence>
<sequence length="143" mass="14578">MKTQHITLPTIQIAAAAFFAASAEAKVYCTDTGGKVVAQASCDGAQPANTFFLAEHEGDDLQLGDVEAEDEAERVSGGFGRRSPQRQCDPSLGHCVVSGVGKGGNNGGGSNGCGGSTTMDCKFEKGWTSSREIDPGAPVGPVA</sequence>
<proteinExistence type="predicted"/>
<feature type="signal peptide" evidence="1">
    <location>
        <begin position="1"/>
        <end position="25"/>
    </location>
</feature>
<evidence type="ECO:0000256" key="1">
    <source>
        <dbReference type="SAM" id="SignalP"/>
    </source>
</evidence>
<dbReference type="GeneID" id="73346612"/>
<organism evidence="2 3">
    <name type="scientific">Colletotrichum lupini</name>
    <dbReference type="NCBI Taxonomy" id="145971"/>
    <lineage>
        <taxon>Eukaryota</taxon>
        <taxon>Fungi</taxon>
        <taxon>Dikarya</taxon>
        <taxon>Ascomycota</taxon>
        <taxon>Pezizomycotina</taxon>
        <taxon>Sordariomycetes</taxon>
        <taxon>Hypocreomycetidae</taxon>
        <taxon>Glomerellales</taxon>
        <taxon>Glomerellaceae</taxon>
        <taxon>Colletotrichum</taxon>
        <taxon>Colletotrichum acutatum species complex</taxon>
    </lineage>
</organism>
<dbReference type="Proteomes" id="UP000830671">
    <property type="component" value="Chromosome 6"/>
</dbReference>
<dbReference type="KEGG" id="clup:CLUP02_12638"/>
<dbReference type="AlphaFoldDB" id="A0A9Q8T2L7"/>
<keyword evidence="1" id="KW-0732">Signal</keyword>
<dbReference type="RefSeq" id="XP_049148748.1">
    <property type="nucleotide sequence ID" value="XM_049291602.1"/>
</dbReference>
<evidence type="ECO:0000313" key="3">
    <source>
        <dbReference type="Proteomes" id="UP000830671"/>
    </source>
</evidence>
<feature type="chain" id="PRO_5040182171" evidence="1">
    <location>
        <begin position="26"/>
        <end position="143"/>
    </location>
</feature>
<name>A0A9Q8T2L7_9PEZI</name>
<protein>
    <submittedName>
        <fullName evidence="2">Uncharacterized protein</fullName>
    </submittedName>
</protein>